<comment type="caution">
    <text evidence="7">The sequence shown here is derived from an EMBL/GenBank/DDBJ whole genome shotgun (WGS) entry which is preliminary data.</text>
</comment>
<dbReference type="AlphaFoldDB" id="A0A8J6NWA7"/>
<dbReference type="GO" id="GO:0046872">
    <property type="term" value="F:metal ion binding"/>
    <property type="evidence" value="ECO:0007669"/>
    <property type="project" value="UniProtKB-KW"/>
</dbReference>
<evidence type="ECO:0000313" key="8">
    <source>
        <dbReference type="Proteomes" id="UP000605201"/>
    </source>
</evidence>
<dbReference type="PANTHER" id="PTHR43409:SF7">
    <property type="entry name" value="BLL1977 PROTEIN"/>
    <property type="match status" value="1"/>
</dbReference>
<name>A0A8J6NWA7_9BACT</name>
<dbReference type="SFLD" id="SFLDS00029">
    <property type="entry name" value="Radical_SAM"/>
    <property type="match status" value="1"/>
</dbReference>
<dbReference type="PANTHER" id="PTHR43409">
    <property type="entry name" value="ANAEROBIC MAGNESIUM-PROTOPORPHYRIN IX MONOMETHYL ESTER CYCLASE-RELATED"/>
    <property type="match status" value="1"/>
</dbReference>
<dbReference type="InterPro" id="IPR023404">
    <property type="entry name" value="rSAM_horseshoe"/>
</dbReference>
<dbReference type="GO" id="GO:0005829">
    <property type="term" value="C:cytosol"/>
    <property type="evidence" value="ECO:0007669"/>
    <property type="project" value="TreeGrafter"/>
</dbReference>
<protein>
    <submittedName>
        <fullName evidence="7">Radical SAM protein</fullName>
    </submittedName>
</protein>
<evidence type="ECO:0000256" key="1">
    <source>
        <dbReference type="ARBA" id="ARBA00001966"/>
    </source>
</evidence>
<organism evidence="7 8">
    <name type="scientific">Candidatus Desulfatibia vada</name>
    <dbReference type="NCBI Taxonomy" id="2841696"/>
    <lineage>
        <taxon>Bacteria</taxon>
        <taxon>Pseudomonadati</taxon>
        <taxon>Thermodesulfobacteriota</taxon>
        <taxon>Desulfobacteria</taxon>
        <taxon>Desulfobacterales</taxon>
        <taxon>Desulfobacterales incertae sedis</taxon>
        <taxon>Candidatus Desulfatibia</taxon>
    </lineage>
</organism>
<dbReference type="SUPFAM" id="SSF102114">
    <property type="entry name" value="Radical SAM enzymes"/>
    <property type="match status" value="1"/>
</dbReference>
<dbReference type="InterPro" id="IPR051198">
    <property type="entry name" value="BchE-like"/>
</dbReference>
<feature type="domain" description="Radical SAM core" evidence="6">
    <location>
        <begin position="185"/>
        <end position="426"/>
    </location>
</feature>
<dbReference type="GO" id="GO:0051536">
    <property type="term" value="F:iron-sulfur cluster binding"/>
    <property type="evidence" value="ECO:0007669"/>
    <property type="project" value="UniProtKB-KW"/>
</dbReference>
<evidence type="ECO:0000256" key="2">
    <source>
        <dbReference type="ARBA" id="ARBA00022691"/>
    </source>
</evidence>
<gene>
    <name evidence="7" type="ORF">H8D96_03625</name>
</gene>
<dbReference type="Proteomes" id="UP000605201">
    <property type="component" value="Unassembled WGS sequence"/>
</dbReference>
<keyword evidence="3" id="KW-0479">Metal-binding</keyword>
<evidence type="ECO:0000256" key="3">
    <source>
        <dbReference type="ARBA" id="ARBA00022723"/>
    </source>
</evidence>
<keyword evidence="4" id="KW-0408">Iron</keyword>
<evidence type="ECO:0000313" key="7">
    <source>
        <dbReference type="EMBL" id="MBC8430990.1"/>
    </source>
</evidence>
<reference evidence="7 8" key="1">
    <citation type="submission" date="2020-08" db="EMBL/GenBank/DDBJ databases">
        <title>Bridging the membrane lipid divide: bacteria of the FCB group superphylum have the potential to synthesize archaeal ether lipids.</title>
        <authorList>
            <person name="Villanueva L."/>
            <person name="Von Meijenfeldt F.A.B."/>
            <person name="Westbye A.B."/>
            <person name="Yadav S."/>
            <person name="Hopmans E.C."/>
            <person name="Dutilh B.E."/>
            <person name="Sinninghe Damste J.S."/>
        </authorList>
    </citation>
    <scope>NUCLEOTIDE SEQUENCE [LARGE SCALE GENOMIC DNA]</scope>
    <source>
        <strain evidence="7">NIOZ-UU17</strain>
    </source>
</reference>
<dbReference type="EMBL" id="JACNIG010000099">
    <property type="protein sequence ID" value="MBC8430990.1"/>
    <property type="molecule type" value="Genomic_DNA"/>
</dbReference>
<keyword evidence="2" id="KW-0949">S-adenosyl-L-methionine</keyword>
<dbReference type="InterPro" id="IPR058240">
    <property type="entry name" value="rSAM_sf"/>
</dbReference>
<dbReference type="InterPro" id="IPR007197">
    <property type="entry name" value="rSAM"/>
</dbReference>
<dbReference type="SFLD" id="SFLDG01082">
    <property type="entry name" value="B12-binding_domain_containing"/>
    <property type="match status" value="1"/>
</dbReference>
<accession>A0A8J6NWA7</accession>
<dbReference type="GO" id="GO:0003824">
    <property type="term" value="F:catalytic activity"/>
    <property type="evidence" value="ECO:0007669"/>
    <property type="project" value="InterPro"/>
</dbReference>
<dbReference type="PROSITE" id="PS51918">
    <property type="entry name" value="RADICAL_SAM"/>
    <property type="match status" value="1"/>
</dbReference>
<evidence type="ECO:0000259" key="6">
    <source>
        <dbReference type="PROSITE" id="PS51918"/>
    </source>
</evidence>
<comment type="cofactor">
    <cofactor evidence="1">
        <name>[4Fe-4S] cluster</name>
        <dbReference type="ChEBI" id="CHEBI:49883"/>
    </cofactor>
</comment>
<keyword evidence="5" id="KW-0411">Iron-sulfur</keyword>
<evidence type="ECO:0000256" key="4">
    <source>
        <dbReference type="ARBA" id="ARBA00023004"/>
    </source>
</evidence>
<sequence>MQQFRPEQLAITVEKNGNRRFTKSSNPTRFGKYAEIRTRDHEFHFNLNGQIRFIRGLGSDWPHPFEALKRTDGNDWVYYSVGAAIQQRGIRDWLGEYYLPCFAYQSNAIVNFTPYFLPVVTGAFAAWAQLYANIRTMPMDGLPSGTRAFLNRVAENDDSALHARAEDLHTIIGGQVSVLPPDTHHVDYEVIPLNIADGCLYHCKFCCVKSSRRFHPRSMENIREQIRNLKDFHGRNLQNYNALFLGNHDALAAGADRVCMAASEAFSAFDIGNANIGYPRLFVFGSVDSFLKGGDTLFENLDRLPFFTHINIGLESVDAETLAEIGKPLAVADIHEAFRKMTDVNRSHENIEITANFLLGDRLSPDHHQSLADLLGNISDIPPGKGAVYLSPLAGHHQECDDLLQSFFEIKNKSRLPVFIYLIQRL</sequence>
<evidence type="ECO:0000256" key="5">
    <source>
        <dbReference type="ARBA" id="ARBA00023014"/>
    </source>
</evidence>
<proteinExistence type="predicted"/>
<dbReference type="Pfam" id="PF04055">
    <property type="entry name" value="Radical_SAM"/>
    <property type="match status" value="1"/>
</dbReference>
<dbReference type="Gene3D" id="3.80.30.20">
    <property type="entry name" value="tm_1862 like domain"/>
    <property type="match status" value="1"/>
</dbReference>